<dbReference type="SUPFAM" id="SSF63829">
    <property type="entry name" value="Calcium-dependent phosphotriesterase"/>
    <property type="match status" value="1"/>
</dbReference>
<keyword evidence="2" id="KW-1185">Reference proteome</keyword>
<dbReference type="NCBIfam" id="NF033206">
    <property type="entry name" value="ScyE_fam"/>
    <property type="match status" value="1"/>
</dbReference>
<dbReference type="EMBL" id="BONJ01000004">
    <property type="protein sequence ID" value="GIG12910.1"/>
    <property type="molecule type" value="Genomic_DNA"/>
</dbReference>
<dbReference type="AlphaFoldDB" id="A0A8J3LEC3"/>
<reference evidence="1" key="1">
    <citation type="submission" date="2021-01" db="EMBL/GenBank/DDBJ databases">
        <title>Whole genome shotgun sequence of Catellatospora methionotrophica NBRC 14553.</title>
        <authorList>
            <person name="Komaki H."/>
            <person name="Tamura T."/>
        </authorList>
    </citation>
    <scope>NUCLEOTIDE SEQUENCE</scope>
    <source>
        <strain evidence="1">NBRC 14553</strain>
    </source>
</reference>
<evidence type="ECO:0000313" key="2">
    <source>
        <dbReference type="Proteomes" id="UP000660339"/>
    </source>
</evidence>
<dbReference type="Gene3D" id="2.120.10.30">
    <property type="entry name" value="TolB, C-terminal domain"/>
    <property type="match status" value="1"/>
</dbReference>
<evidence type="ECO:0008006" key="3">
    <source>
        <dbReference type="Google" id="ProtNLM"/>
    </source>
</evidence>
<name>A0A8J3LEC3_9ACTN</name>
<proteinExistence type="predicted"/>
<dbReference type="RefSeq" id="WP_166382517.1">
    <property type="nucleotide sequence ID" value="NZ_BAAATT010000026.1"/>
</dbReference>
<dbReference type="Proteomes" id="UP000660339">
    <property type="component" value="Unassembled WGS sequence"/>
</dbReference>
<organism evidence="1 2">
    <name type="scientific">Catellatospora methionotrophica</name>
    <dbReference type="NCBI Taxonomy" id="121620"/>
    <lineage>
        <taxon>Bacteria</taxon>
        <taxon>Bacillati</taxon>
        <taxon>Actinomycetota</taxon>
        <taxon>Actinomycetes</taxon>
        <taxon>Micromonosporales</taxon>
        <taxon>Micromonosporaceae</taxon>
        <taxon>Catellatospora</taxon>
    </lineage>
</organism>
<dbReference type="InterPro" id="IPR011042">
    <property type="entry name" value="6-blade_b-propeller_TolB-like"/>
</dbReference>
<sequence length="402" mass="41834">MRRYGFYWYGHLTLPAGGNFVFVSIKRLAIASAVLLSAVAQGVPASAAPDVTVLATGLSNPRGLAFDRDGTLYVTEAGRGADGAANPVCLPRPQGIGCLGATGALSRVGRDGTVTRVLTGLPSLAGPDGTEAIGPDDIAFNRNDRALLTVGLSEAPAVRDGLPEPGSQMGRLLSVRRDWSGDWFSQHLTTQRIADITAHEAANNPDGGELDSNAQSVAFGPGGAAVVDAGANTLLFVTPAGQVSTLAVFPDRQMPAPPSFNLPPGTMLPMQSVPMGVVYRDGAYYVAELTGRPFTQGSARIFKVVPGHEPTVYTEGLTTVVDIAFGPDGSLYALEFTHTSMFGPSRGVGALMRIKGEGKAPEMVLDKVDHPGGIAIRNRSAFITTCSVCATTGSVMKLRLPA</sequence>
<protein>
    <recommendedName>
        <fullName evidence="3">ScyD/ScyE family protein</fullName>
    </recommendedName>
</protein>
<evidence type="ECO:0000313" key="1">
    <source>
        <dbReference type="EMBL" id="GIG12910.1"/>
    </source>
</evidence>
<comment type="caution">
    <text evidence="1">The sequence shown here is derived from an EMBL/GenBank/DDBJ whole genome shotgun (WGS) entry which is preliminary data.</text>
</comment>
<dbReference type="InterPro" id="IPR048031">
    <property type="entry name" value="ScyD/ScyE-like"/>
</dbReference>
<gene>
    <name evidence="1" type="ORF">Cme02nite_12420</name>
</gene>
<accession>A0A8J3LEC3</accession>